<dbReference type="Proteomes" id="UP001152798">
    <property type="component" value="Chromosome 4"/>
</dbReference>
<dbReference type="GO" id="GO:0060090">
    <property type="term" value="F:molecular adaptor activity"/>
    <property type="evidence" value="ECO:0007669"/>
    <property type="project" value="TreeGrafter"/>
</dbReference>
<reference evidence="4" key="1">
    <citation type="submission" date="2022-01" db="EMBL/GenBank/DDBJ databases">
        <authorList>
            <person name="King R."/>
        </authorList>
    </citation>
    <scope>NUCLEOTIDE SEQUENCE</scope>
</reference>
<feature type="compositionally biased region" description="Basic and acidic residues" evidence="3">
    <location>
        <begin position="179"/>
        <end position="190"/>
    </location>
</feature>
<protein>
    <submittedName>
        <fullName evidence="4">Uncharacterized protein</fullName>
    </submittedName>
</protein>
<comment type="similarity">
    <text evidence="1">Belongs to the SAPAP family.</text>
</comment>
<dbReference type="GO" id="GO:0023052">
    <property type="term" value="P:signaling"/>
    <property type="evidence" value="ECO:0007669"/>
    <property type="project" value="InterPro"/>
</dbReference>
<dbReference type="EMBL" id="OV725080">
    <property type="protein sequence ID" value="CAH1397780.1"/>
    <property type="molecule type" value="Genomic_DNA"/>
</dbReference>
<name>A0A9P0MLG7_NEZVI</name>
<evidence type="ECO:0000256" key="1">
    <source>
        <dbReference type="ARBA" id="ARBA00008839"/>
    </source>
</evidence>
<evidence type="ECO:0000313" key="5">
    <source>
        <dbReference type="Proteomes" id="UP001152798"/>
    </source>
</evidence>
<gene>
    <name evidence="4" type="ORF">NEZAVI_LOCUS7552</name>
</gene>
<feature type="coiled-coil region" evidence="2">
    <location>
        <begin position="73"/>
        <end position="100"/>
    </location>
</feature>
<accession>A0A9P0MLG7</accession>
<dbReference type="GO" id="GO:0099572">
    <property type="term" value="C:postsynaptic specialization"/>
    <property type="evidence" value="ECO:0007669"/>
    <property type="project" value="TreeGrafter"/>
</dbReference>
<proteinExistence type="inferred from homology"/>
<keyword evidence="2" id="KW-0175">Coiled coil</keyword>
<dbReference type="AlphaFoldDB" id="A0A9P0MLG7"/>
<evidence type="ECO:0000256" key="2">
    <source>
        <dbReference type="SAM" id="Coils"/>
    </source>
</evidence>
<dbReference type="GO" id="GO:0098978">
    <property type="term" value="C:glutamatergic synapse"/>
    <property type="evidence" value="ECO:0007669"/>
    <property type="project" value="TreeGrafter"/>
</dbReference>
<keyword evidence="5" id="KW-1185">Reference proteome</keyword>
<dbReference type="Pfam" id="PF03359">
    <property type="entry name" value="GKAP"/>
    <property type="match status" value="1"/>
</dbReference>
<organism evidence="4 5">
    <name type="scientific">Nezara viridula</name>
    <name type="common">Southern green stink bug</name>
    <name type="synonym">Cimex viridulus</name>
    <dbReference type="NCBI Taxonomy" id="85310"/>
    <lineage>
        <taxon>Eukaryota</taxon>
        <taxon>Metazoa</taxon>
        <taxon>Ecdysozoa</taxon>
        <taxon>Arthropoda</taxon>
        <taxon>Hexapoda</taxon>
        <taxon>Insecta</taxon>
        <taxon>Pterygota</taxon>
        <taxon>Neoptera</taxon>
        <taxon>Paraneoptera</taxon>
        <taxon>Hemiptera</taxon>
        <taxon>Heteroptera</taxon>
        <taxon>Panheteroptera</taxon>
        <taxon>Pentatomomorpha</taxon>
        <taxon>Pentatomoidea</taxon>
        <taxon>Pentatomidae</taxon>
        <taxon>Pentatominae</taxon>
        <taxon>Nezara</taxon>
    </lineage>
</organism>
<dbReference type="PANTHER" id="PTHR12353">
    <property type="entry name" value="DISKS LARGE-ASSOCIATED PROTEIN DAP SAP90/PSD-95-ASSOCIATED PROTEIN"/>
    <property type="match status" value="1"/>
</dbReference>
<feature type="region of interest" description="Disordered" evidence="3">
    <location>
        <begin position="179"/>
        <end position="230"/>
    </location>
</feature>
<evidence type="ECO:0000313" key="4">
    <source>
        <dbReference type="EMBL" id="CAH1397780.1"/>
    </source>
</evidence>
<dbReference type="PANTHER" id="PTHR12353:SF31">
    <property type="entry name" value="LD44824P"/>
    <property type="match status" value="1"/>
</dbReference>
<evidence type="ECO:0000256" key="3">
    <source>
        <dbReference type="SAM" id="MobiDB-lite"/>
    </source>
</evidence>
<feature type="compositionally biased region" description="Low complexity" evidence="3">
    <location>
        <begin position="211"/>
        <end position="222"/>
    </location>
</feature>
<sequence length="258" mass="29259">MVIVTSDVMGNIFTEFWFGYPQRKCDDNHKESSESLKTEEIPKPVENDEVDATLAAKAKSVVLEEIRDGQYYLKLLDEKVKDLEALAQRAEDDLPECTNDEGCGMLRAASGKARLLVAEKLNQFRGLCHNNLKQSEKDDFPTTNEDLAGFWDMVLLQVKEILAQFEELERAKKNDWKIEDPVEKRHKDNGSMRAASAPQRKTGGVAIRKPASANSSESNKANSELRKARDEARRKLIEEKRKAMKNLKKEDDGSLFIV</sequence>
<dbReference type="InterPro" id="IPR005026">
    <property type="entry name" value="SAPAP"/>
</dbReference>
<dbReference type="OrthoDB" id="10036956at2759"/>